<dbReference type="STRING" id="5539.A0A3E2H155"/>
<dbReference type="GO" id="GO:0046872">
    <property type="term" value="F:metal ion binding"/>
    <property type="evidence" value="ECO:0007669"/>
    <property type="project" value="UniProtKB-KW"/>
</dbReference>
<protein>
    <recommendedName>
        <fullName evidence="7">Metallo-beta-lactamase domain-containing protein</fullName>
    </recommendedName>
</protein>
<dbReference type="Pfam" id="PF00753">
    <property type="entry name" value="Lactamase_B"/>
    <property type="match status" value="1"/>
</dbReference>
<evidence type="ECO:0000256" key="4">
    <source>
        <dbReference type="ARBA" id="ARBA00022801"/>
    </source>
</evidence>
<dbReference type="EMBL" id="NCSJ02000225">
    <property type="protein sequence ID" value="RFU27071.1"/>
    <property type="molecule type" value="Genomic_DNA"/>
</dbReference>
<keyword evidence="4" id="KW-0378">Hydrolase</keyword>
<dbReference type="InterPro" id="IPR036866">
    <property type="entry name" value="RibonucZ/Hydroxyglut_hydro"/>
</dbReference>
<gene>
    <name evidence="8" type="ORF">B7463_g9271</name>
</gene>
<dbReference type="PANTHER" id="PTHR42978:SF2">
    <property type="entry name" value="102 KBASES UNSTABLE REGION: FROM 1 TO 119443"/>
    <property type="match status" value="1"/>
</dbReference>
<comment type="cofactor">
    <cofactor evidence="1">
        <name>Zn(2+)</name>
        <dbReference type="ChEBI" id="CHEBI:29105"/>
    </cofactor>
</comment>
<dbReference type="Gene3D" id="3.60.15.10">
    <property type="entry name" value="Ribonuclease Z/Hydroxyacylglutathione hydrolase-like"/>
    <property type="match status" value="1"/>
</dbReference>
<dbReference type="GO" id="GO:0016787">
    <property type="term" value="F:hydrolase activity"/>
    <property type="evidence" value="ECO:0007669"/>
    <property type="project" value="UniProtKB-KW"/>
</dbReference>
<sequence>MAALPSARDNQNYVTVHALSSGFLTLPEHLFVEGAKEGDRKTVPSISFLIQHRDATTGELARIVFDMGIRKNLEKYPQMLVAHLKSRQPLSSSPDVKDSLELGGLKPQDIDFIFLSHVHWDHVGTPSDFPTSHFVVGHGAIDVLKSGGDPHKTGGHSHFEADLLPEGRTTELPSPDQDGVSGTVSGGTSVKKLPNAKWAPLAHFPAAIDLFGDGSVYIINAPGHLQGHINLLARLGLKSWVYLGGDACHDRRLLRKEAGIAQWKGVDGQLCCIHIDKAKAEDTIDKIGTLEKMNGGEYKVEVVLAHDVEWLAREENKKRFWPGSL</sequence>
<dbReference type="OMA" id="CISHIHF"/>
<feature type="domain" description="Metallo-beta-lactamase" evidence="7">
    <location>
        <begin position="100"/>
        <end position="184"/>
    </location>
</feature>
<evidence type="ECO:0000256" key="2">
    <source>
        <dbReference type="ARBA" id="ARBA00007749"/>
    </source>
</evidence>
<dbReference type="OrthoDB" id="10250730at2759"/>
<evidence type="ECO:0000313" key="8">
    <source>
        <dbReference type="EMBL" id="RFU27071.1"/>
    </source>
</evidence>
<evidence type="ECO:0000256" key="3">
    <source>
        <dbReference type="ARBA" id="ARBA00022723"/>
    </source>
</evidence>
<comment type="similarity">
    <text evidence="2">Belongs to the metallo-beta-lactamase superfamily.</text>
</comment>
<feature type="region of interest" description="Disordered" evidence="6">
    <location>
        <begin position="166"/>
        <end position="186"/>
    </location>
</feature>
<dbReference type="Proteomes" id="UP000258309">
    <property type="component" value="Unassembled WGS sequence"/>
</dbReference>
<keyword evidence="5" id="KW-0862">Zinc</keyword>
<evidence type="ECO:0000256" key="1">
    <source>
        <dbReference type="ARBA" id="ARBA00001947"/>
    </source>
</evidence>
<accession>A0A3E2H155</accession>
<evidence type="ECO:0000313" key="9">
    <source>
        <dbReference type="Proteomes" id="UP000258309"/>
    </source>
</evidence>
<evidence type="ECO:0000256" key="5">
    <source>
        <dbReference type="ARBA" id="ARBA00022833"/>
    </source>
</evidence>
<name>A0A3E2H155_SCYLI</name>
<dbReference type="AlphaFoldDB" id="A0A3E2H155"/>
<keyword evidence="3" id="KW-0479">Metal-binding</keyword>
<dbReference type="InterPro" id="IPR051013">
    <property type="entry name" value="MBL_superfamily_lactonases"/>
</dbReference>
<dbReference type="CDD" id="cd07730">
    <property type="entry name" value="metallo-hydrolase-like_MBL-fold"/>
    <property type="match status" value="1"/>
</dbReference>
<reference evidence="8 9" key="1">
    <citation type="submission" date="2018-05" db="EMBL/GenBank/DDBJ databases">
        <title>Draft genome sequence of Scytalidium lignicola DSM 105466, a ubiquitous saprotrophic fungus.</title>
        <authorList>
            <person name="Buettner E."/>
            <person name="Gebauer A.M."/>
            <person name="Hofrichter M."/>
            <person name="Liers C."/>
            <person name="Kellner H."/>
        </authorList>
    </citation>
    <scope>NUCLEOTIDE SEQUENCE [LARGE SCALE GENOMIC DNA]</scope>
    <source>
        <strain evidence="8 9">DSM 105466</strain>
    </source>
</reference>
<feature type="non-terminal residue" evidence="8">
    <location>
        <position position="1"/>
    </location>
</feature>
<dbReference type="SUPFAM" id="SSF56281">
    <property type="entry name" value="Metallo-hydrolase/oxidoreductase"/>
    <property type="match status" value="1"/>
</dbReference>
<evidence type="ECO:0000259" key="7">
    <source>
        <dbReference type="Pfam" id="PF00753"/>
    </source>
</evidence>
<dbReference type="PANTHER" id="PTHR42978">
    <property type="entry name" value="QUORUM-QUENCHING LACTONASE YTNP-RELATED-RELATED"/>
    <property type="match status" value="1"/>
</dbReference>
<feature type="non-terminal residue" evidence="8">
    <location>
        <position position="325"/>
    </location>
</feature>
<keyword evidence="9" id="KW-1185">Reference proteome</keyword>
<evidence type="ECO:0000256" key="6">
    <source>
        <dbReference type="SAM" id="MobiDB-lite"/>
    </source>
</evidence>
<proteinExistence type="inferred from homology"/>
<comment type="caution">
    <text evidence="8">The sequence shown here is derived from an EMBL/GenBank/DDBJ whole genome shotgun (WGS) entry which is preliminary data.</text>
</comment>
<dbReference type="InterPro" id="IPR001279">
    <property type="entry name" value="Metallo-B-lactamas"/>
</dbReference>
<organism evidence="8 9">
    <name type="scientific">Scytalidium lignicola</name>
    <name type="common">Hyphomycete</name>
    <dbReference type="NCBI Taxonomy" id="5539"/>
    <lineage>
        <taxon>Eukaryota</taxon>
        <taxon>Fungi</taxon>
        <taxon>Dikarya</taxon>
        <taxon>Ascomycota</taxon>
        <taxon>Pezizomycotina</taxon>
        <taxon>Leotiomycetes</taxon>
        <taxon>Leotiomycetes incertae sedis</taxon>
        <taxon>Scytalidium</taxon>
    </lineage>
</organism>